<dbReference type="Gene3D" id="3.10.180.10">
    <property type="entry name" value="2,3-Dihydroxybiphenyl 1,2-Dioxygenase, domain 1"/>
    <property type="match status" value="1"/>
</dbReference>
<dbReference type="InterPro" id="IPR037523">
    <property type="entry name" value="VOC_core"/>
</dbReference>
<keyword evidence="3" id="KW-1185">Reference proteome</keyword>
<accession>A0ABX7VX60</accession>
<protein>
    <submittedName>
        <fullName evidence="2">VOC family protein</fullName>
    </submittedName>
</protein>
<dbReference type="InterPro" id="IPR029068">
    <property type="entry name" value="Glyas_Bleomycin-R_OHBP_Dase"/>
</dbReference>
<dbReference type="InterPro" id="IPR004360">
    <property type="entry name" value="Glyas_Fos-R_dOase_dom"/>
</dbReference>
<feature type="domain" description="VOC" evidence="1">
    <location>
        <begin position="8"/>
        <end position="124"/>
    </location>
</feature>
<proteinExistence type="predicted"/>
<gene>
    <name evidence="2" type="ORF">ERJ70_15835</name>
</gene>
<dbReference type="EMBL" id="CP046956">
    <property type="protein sequence ID" value="QTN01583.1"/>
    <property type="molecule type" value="Genomic_DNA"/>
</dbReference>
<evidence type="ECO:0000313" key="3">
    <source>
        <dbReference type="Proteomes" id="UP000665043"/>
    </source>
</evidence>
<organism evidence="2 3">
    <name type="scientific">Sediminibacillus dalangtanensis</name>
    <dbReference type="NCBI Taxonomy" id="2729421"/>
    <lineage>
        <taxon>Bacteria</taxon>
        <taxon>Bacillati</taxon>
        <taxon>Bacillota</taxon>
        <taxon>Bacilli</taxon>
        <taxon>Bacillales</taxon>
        <taxon>Bacillaceae</taxon>
        <taxon>Sediminibacillus</taxon>
    </lineage>
</organism>
<evidence type="ECO:0000313" key="2">
    <source>
        <dbReference type="EMBL" id="QTN01583.1"/>
    </source>
</evidence>
<dbReference type="Pfam" id="PF00903">
    <property type="entry name" value="Glyoxalase"/>
    <property type="match status" value="1"/>
</dbReference>
<reference evidence="2 3" key="1">
    <citation type="submission" date="2019-12" db="EMBL/GenBank/DDBJ databases">
        <title>The whole genome sequencing of a strain isolated from a Mars analog, Dalangtan Playa.</title>
        <authorList>
            <person name="Huang T."/>
        </authorList>
    </citation>
    <scope>NUCLEOTIDE SEQUENCE [LARGE SCALE GENOMIC DNA]</scope>
    <source>
        <strain evidence="2 3">DP4-553-S</strain>
    </source>
</reference>
<name>A0ABX7VX60_9BACI</name>
<evidence type="ECO:0000259" key="1">
    <source>
        <dbReference type="PROSITE" id="PS51819"/>
    </source>
</evidence>
<sequence>MNSFIKNQINTIFVHVSDLEKSVNWYSKLLNQEADISNVSRPVHNLIMDQDIGLTLDAGPAGETKNIIPSPYPLFNFHTDEIEQSYQYLQTSGYKIESDIVEFEDFAFFTISDPDGNIIMICNG</sequence>
<dbReference type="Proteomes" id="UP000665043">
    <property type="component" value="Chromosome"/>
</dbReference>
<dbReference type="CDD" id="cd06587">
    <property type="entry name" value="VOC"/>
    <property type="match status" value="1"/>
</dbReference>
<dbReference type="PROSITE" id="PS51819">
    <property type="entry name" value="VOC"/>
    <property type="match status" value="1"/>
</dbReference>
<dbReference type="SUPFAM" id="SSF54593">
    <property type="entry name" value="Glyoxalase/Bleomycin resistance protein/Dihydroxybiphenyl dioxygenase"/>
    <property type="match status" value="1"/>
</dbReference>